<comment type="caution">
    <text evidence="4">The sequence shown here is derived from an EMBL/GenBank/DDBJ whole genome shotgun (WGS) entry which is preliminary data.</text>
</comment>
<dbReference type="InterPro" id="IPR010158">
    <property type="entry name" value="Amidase_Cbmase"/>
</dbReference>
<keyword evidence="2" id="KW-0378">Hydrolase</keyword>
<dbReference type="EMBL" id="JAAALK010000283">
    <property type="protein sequence ID" value="KAG8070296.1"/>
    <property type="molecule type" value="Genomic_DNA"/>
</dbReference>
<dbReference type="GO" id="GO:0046872">
    <property type="term" value="F:metal ion binding"/>
    <property type="evidence" value="ECO:0007669"/>
    <property type="project" value="UniProtKB-KW"/>
</dbReference>
<accession>A0A8J5TAZ7</accession>
<organism evidence="4 5">
    <name type="scientific">Zizania palustris</name>
    <name type="common">Northern wild rice</name>
    <dbReference type="NCBI Taxonomy" id="103762"/>
    <lineage>
        <taxon>Eukaryota</taxon>
        <taxon>Viridiplantae</taxon>
        <taxon>Streptophyta</taxon>
        <taxon>Embryophyta</taxon>
        <taxon>Tracheophyta</taxon>
        <taxon>Spermatophyta</taxon>
        <taxon>Magnoliopsida</taxon>
        <taxon>Liliopsida</taxon>
        <taxon>Poales</taxon>
        <taxon>Poaceae</taxon>
        <taxon>BOP clade</taxon>
        <taxon>Oryzoideae</taxon>
        <taxon>Oryzeae</taxon>
        <taxon>Zizaniinae</taxon>
        <taxon>Zizania</taxon>
    </lineage>
</organism>
<dbReference type="GO" id="GO:0016813">
    <property type="term" value="F:hydrolase activity, acting on carbon-nitrogen (but not peptide) bonds, in linear amidines"/>
    <property type="evidence" value="ECO:0007669"/>
    <property type="project" value="InterPro"/>
</dbReference>
<reference evidence="4" key="1">
    <citation type="journal article" date="2021" name="bioRxiv">
        <title>Whole Genome Assembly and Annotation of Northern Wild Rice, Zizania palustris L., Supports a Whole Genome Duplication in the Zizania Genus.</title>
        <authorList>
            <person name="Haas M."/>
            <person name="Kono T."/>
            <person name="Macchietto M."/>
            <person name="Millas R."/>
            <person name="McGilp L."/>
            <person name="Shao M."/>
            <person name="Duquette J."/>
            <person name="Hirsch C.N."/>
            <person name="Kimball J."/>
        </authorList>
    </citation>
    <scope>NUCLEOTIDE SEQUENCE</scope>
    <source>
        <tissue evidence="4">Fresh leaf tissue</tissue>
    </source>
</reference>
<evidence type="ECO:0000256" key="3">
    <source>
        <dbReference type="SAM" id="MobiDB-lite"/>
    </source>
</evidence>
<dbReference type="AlphaFoldDB" id="A0A8J5TAZ7"/>
<name>A0A8J5TAZ7_ZIZPA</name>
<proteinExistence type="predicted"/>
<dbReference type="PANTHER" id="PTHR32494">
    <property type="entry name" value="ALLANTOATE DEIMINASE-RELATED"/>
    <property type="match status" value="1"/>
</dbReference>
<evidence type="ECO:0000313" key="4">
    <source>
        <dbReference type="EMBL" id="KAG8070296.1"/>
    </source>
</evidence>
<protein>
    <submittedName>
        <fullName evidence="4">Uncharacterized protein</fullName>
    </submittedName>
</protein>
<dbReference type="PANTHER" id="PTHR32494:SF19">
    <property type="entry name" value="ALLANTOATE DEIMINASE-RELATED"/>
    <property type="match status" value="1"/>
</dbReference>
<evidence type="ECO:0000256" key="1">
    <source>
        <dbReference type="ARBA" id="ARBA00022723"/>
    </source>
</evidence>
<evidence type="ECO:0000313" key="5">
    <source>
        <dbReference type="Proteomes" id="UP000729402"/>
    </source>
</evidence>
<keyword evidence="1" id="KW-0479">Metal-binding</keyword>
<gene>
    <name evidence="4" type="ORF">GUJ93_ZPchr0006g41250</name>
</gene>
<feature type="region of interest" description="Disordered" evidence="3">
    <location>
        <begin position="1"/>
        <end position="29"/>
    </location>
</feature>
<sequence length="197" mass="21030">MVQARGLPPRRLRPERLPASSPSSPSPPGAVRLLALTDVLLYVGGGAGVGVGNDDTAARRTMEEFAGFLASDGGYGGRDGDPDGSSSFYVDSDGLQRQIDELASFSDSPAPSVTRVLYSDKDVQARRYIKGIMNQIGLVIHEDVVGNIFGCWSLSMSKQFYGKIPLKDMITAGMDTTVISVEWAKEAARGAGPCRWS</sequence>
<keyword evidence="5" id="KW-1185">Reference proteome</keyword>
<evidence type="ECO:0000256" key="2">
    <source>
        <dbReference type="ARBA" id="ARBA00022801"/>
    </source>
</evidence>
<reference evidence="4" key="2">
    <citation type="submission" date="2021-02" db="EMBL/GenBank/DDBJ databases">
        <authorList>
            <person name="Kimball J.A."/>
            <person name="Haas M.W."/>
            <person name="Macchietto M."/>
            <person name="Kono T."/>
            <person name="Duquette J."/>
            <person name="Shao M."/>
        </authorList>
    </citation>
    <scope>NUCLEOTIDE SEQUENCE</scope>
    <source>
        <tissue evidence="4">Fresh leaf tissue</tissue>
    </source>
</reference>
<dbReference type="Proteomes" id="UP000729402">
    <property type="component" value="Unassembled WGS sequence"/>
</dbReference>